<dbReference type="AlphaFoldDB" id="A0A562PWL0"/>
<reference evidence="3" key="2">
    <citation type="submission" date="2019-07" db="EMBL/GenBank/DDBJ databases">
        <authorList>
            <person name="Whitman W."/>
            <person name="Huntemann M."/>
            <person name="Clum A."/>
            <person name="Pillay M."/>
            <person name="Palaniappan K."/>
            <person name="Varghese N."/>
            <person name="Mikhailova N."/>
            <person name="Stamatis D."/>
            <person name="Reddy T."/>
            <person name="Daum C."/>
            <person name="Shapiro N."/>
            <person name="Ivanova N."/>
            <person name="Kyrpides N."/>
            <person name="Woyke T."/>
        </authorList>
    </citation>
    <scope>NUCLEOTIDE SEQUENCE</scope>
    <source>
        <strain evidence="3">CGMCC 1.10685</strain>
    </source>
</reference>
<name>A0A562PWL0_9BURK</name>
<dbReference type="EMBL" id="VLKW01000003">
    <property type="protein sequence ID" value="TWI48763.1"/>
    <property type="molecule type" value="Genomic_DNA"/>
</dbReference>
<keyword evidence="5" id="KW-1185">Reference proteome</keyword>
<reference evidence="3 4" key="1">
    <citation type="journal article" date="2015" name="Stand. Genomic Sci.">
        <title>Genomic Encyclopedia of Bacterial and Archaeal Type Strains, Phase III: the genomes of soil and plant-associated and newly described type strains.</title>
        <authorList>
            <person name="Whitman W.B."/>
            <person name="Woyke T."/>
            <person name="Klenk H.P."/>
            <person name="Zhou Y."/>
            <person name="Lilburn T.G."/>
            <person name="Beck B.J."/>
            <person name="De Vos P."/>
            <person name="Vandamme P."/>
            <person name="Eisen J.A."/>
            <person name="Garrity G."/>
            <person name="Hugenholtz P."/>
            <person name="Kyrpides N.C."/>
        </authorList>
    </citation>
    <scope>NUCLEOTIDE SEQUENCE [LARGE SCALE GENOMIC DNA]</scope>
    <source>
        <strain evidence="3 4">CGMCC 1.10685</strain>
    </source>
</reference>
<dbReference type="OrthoDB" id="8708745at2"/>
<proteinExistence type="predicted"/>
<keyword evidence="1" id="KW-0472">Membrane</keyword>
<evidence type="ECO:0000313" key="2">
    <source>
        <dbReference type="EMBL" id="QGZ39839.1"/>
    </source>
</evidence>
<dbReference type="Proteomes" id="UP000315112">
    <property type="component" value="Unassembled WGS sequence"/>
</dbReference>
<evidence type="ECO:0000256" key="1">
    <source>
        <dbReference type="SAM" id="Phobius"/>
    </source>
</evidence>
<dbReference type="Proteomes" id="UP000437862">
    <property type="component" value="Chromosome"/>
</dbReference>
<evidence type="ECO:0000313" key="3">
    <source>
        <dbReference type="EMBL" id="TWI48763.1"/>
    </source>
</evidence>
<accession>A0A562PWL0</accession>
<reference evidence="2 5" key="3">
    <citation type="submission" date="2019-12" db="EMBL/GenBank/DDBJ databases">
        <title>Draft Genome Sequences of Six Type Strains of the Genus Massilia.</title>
        <authorList>
            <person name="Miess H."/>
            <person name="Frediansyah A."/>
            <person name="Goeker M."/>
            <person name="Gross H."/>
        </authorList>
    </citation>
    <scope>NUCLEOTIDE SEQUENCE [LARGE SCALE GENOMIC DNA]</scope>
    <source>
        <strain evidence="2 5">DSM 26639</strain>
    </source>
</reference>
<keyword evidence="1" id="KW-1133">Transmembrane helix</keyword>
<evidence type="ECO:0008006" key="6">
    <source>
        <dbReference type="Google" id="ProtNLM"/>
    </source>
</evidence>
<sequence length="161" mass="16867">MDRQQLRNLVFEKTGIKLDVDDPIFALVALNEAVLADAVQRHVDRIDVASRDLAERARHAGGLPAAAQADAALAPPALPADRRTLAIAGGAAVLGAVLSTALVLLGQALWFRPAPPVTVPVPAPLTASQIDAIATGERLTRALPRLDAKTRAAVLAEMQKP</sequence>
<organism evidence="3 4">
    <name type="scientific">Pseudoduganella flava</name>
    <dbReference type="NCBI Taxonomy" id="871742"/>
    <lineage>
        <taxon>Bacteria</taxon>
        <taxon>Pseudomonadati</taxon>
        <taxon>Pseudomonadota</taxon>
        <taxon>Betaproteobacteria</taxon>
        <taxon>Burkholderiales</taxon>
        <taxon>Oxalobacteraceae</taxon>
        <taxon>Telluria group</taxon>
        <taxon>Pseudoduganella</taxon>
    </lineage>
</organism>
<gene>
    <name evidence="2" type="ORF">GO485_12780</name>
    <name evidence="3" type="ORF">IP92_02156</name>
</gene>
<evidence type="ECO:0000313" key="4">
    <source>
        <dbReference type="Proteomes" id="UP000315112"/>
    </source>
</evidence>
<feature type="transmembrane region" description="Helical" evidence="1">
    <location>
        <begin position="85"/>
        <end position="110"/>
    </location>
</feature>
<dbReference type="RefSeq" id="WP_145874529.1">
    <property type="nucleotide sequence ID" value="NZ_CP046904.1"/>
</dbReference>
<dbReference type="EMBL" id="CP046904">
    <property type="protein sequence ID" value="QGZ39839.1"/>
    <property type="molecule type" value="Genomic_DNA"/>
</dbReference>
<protein>
    <recommendedName>
        <fullName evidence="6">Anti sigma-E protein RseA N-terminal domain-containing protein</fullName>
    </recommendedName>
</protein>
<keyword evidence="1" id="KW-0812">Transmembrane</keyword>
<evidence type="ECO:0000313" key="5">
    <source>
        <dbReference type="Proteomes" id="UP000437862"/>
    </source>
</evidence>